<dbReference type="Pfam" id="PF09375">
    <property type="entry name" value="Peptidase_M75"/>
    <property type="match status" value="1"/>
</dbReference>
<dbReference type="InterPro" id="IPR034982">
    <property type="entry name" value="Imelysin-like_IrpA"/>
</dbReference>
<evidence type="ECO:0000256" key="3">
    <source>
        <dbReference type="SAM" id="SignalP"/>
    </source>
</evidence>
<dbReference type="AlphaFoldDB" id="A0A948TME0"/>
<evidence type="ECO:0000313" key="5">
    <source>
        <dbReference type="EMBL" id="MBU3856073.1"/>
    </source>
</evidence>
<feature type="domain" description="Imelysin-like" evidence="4">
    <location>
        <begin position="59"/>
        <end position="403"/>
    </location>
</feature>
<comment type="subcellular location">
    <subcellularLocation>
        <location evidence="1">Cell envelope</location>
    </subcellularLocation>
</comment>
<organism evidence="5 6">
    <name type="scientific">Candidatus Phocaeicola excrementipullorum</name>
    <dbReference type="NCBI Taxonomy" id="2838731"/>
    <lineage>
        <taxon>Bacteria</taxon>
        <taxon>Pseudomonadati</taxon>
        <taxon>Bacteroidota</taxon>
        <taxon>Bacteroidia</taxon>
        <taxon>Bacteroidales</taxon>
        <taxon>Bacteroidaceae</taxon>
        <taxon>Phocaeicola</taxon>
    </lineage>
</organism>
<feature type="signal peptide" evidence="3">
    <location>
        <begin position="1"/>
        <end position="23"/>
    </location>
</feature>
<dbReference type="InterPro" id="IPR038352">
    <property type="entry name" value="Imelysin_sf"/>
</dbReference>
<dbReference type="InterPro" id="IPR018976">
    <property type="entry name" value="Imelysin-like"/>
</dbReference>
<dbReference type="CDD" id="cd14658">
    <property type="entry name" value="Imelysin-like_IrpA"/>
    <property type="match status" value="1"/>
</dbReference>
<accession>A0A948TME0</accession>
<reference evidence="5" key="2">
    <citation type="submission" date="2021-04" db="EMBL/GenBank/DDBJ databases">
        <authorList>
            <person name="Gilroy R."/>
        </authorList>
    </citation>
    <scope>NUCLEOTIDE SEQUENCE</scope>
    <source>
        <strain evidence="5">8470</strain>
    </source>
</reference>
<evidence type="ECO:0000256" key="2">
    <source>
        <dbReference type="ARBA" id="ARBA00022729"/>
    </source>
</evidence>
<sequence length="422" mass="45990">MKKYLKFPLYVALSAMVGMNVTACSDDEPVAQEEPGTLSAQEQALKDVIADYTDKTVIPTYKGMADAAMQLHSLCIDIRTKKADGTLSTADVEAAGDAWKLARDYWEKSEAWLFGPAGDYSVDPHIDSWPLDKTGMDALLNNPAQMAQMDDEGVYVGNYLGYALQGFHAIEYMLFELTNTNADGNATANSESVAHNLNYTAEELNYLVGLAADLRNQCILLEACWAGTENVTAEKQQILTDTELDKGINFGKRIKNAGNAGSEYVNYLDVMYDIITAGIQNIANEVGNIKIGNPTGKGLPSGGMEYNPSYIESPYSLNSIRDFLGNIQSIRNAYQGSPSADGTIQVPTNTLSTYIATLDADLDNRVKAAIQDAYDKISLMGEPFAYTCGAPEYNTINQDAIDACNVMNDIFNEVKNLLQANH</sequence>
<dbReference type="Gene3D" id="1.20.1420.20">
    <property type="entry name" value="M75 peptidase, HXXE motif"/>
    <property type="match status" value="1"/>
</dbReference>
<keyword evidence="2 3" id="KW-0732">Signal</keyword>
<comment type="caution">
    <text evidence="5">The sequence shown here is derived from an EMBL/GenBank/DDBJ whole genome shotgun (WGS) entry which is preliminary data.</text>
</comment>
<evidence type="ECO:0000259" key="4">
    <source>
        <dbReference type="Pfam" id="PF09375"/>
    </source>
</evidence>
<evidence type="ECO:0000256" key="1">
    <source>
        <dbReference type="ARBA" id="ARBA00004196"/>
    </source>
</evidence>
<feature type="chain" id="PRO_5037553611" description="Imelysin-like domain-containing protein" evidence="3">
    <location>
        <begin position="24"/>
        <end position="422"/>
    </location>
</feature>
<protein>
    <recommendedName>
        <fullName evidence="4">Imelysin-like domain-containing protein</fullName>
    </recommendedName>
</protein>
<dbReference type="EMBL" id="JAHLFJ010000054">
    <property type="protein sequence ID" value="MBU3856073.1"/>
    <property type="molecule type" value="Genomic_DNA"/>
</dbReference>
<dbReference type="Proteomes" id="UP000784286">
    <property type="component" value="Unassembled WGS sequence"/>
</dbReference>
<dbReference type="GO" id="GO:0030313">
    <property type="term" value="C:cell envelope"/>
    <property type="evidence" value="ECO:0007669"/>
    <property type="project" value="UniProtKB-SubCell"/>
</dbReference>
<proteinExistence type="predicted"/>
<gene>
    <name evidence="5" type="ORF">H9928_05875</name>
</gene>
<reference evidence="5" key="1">
    <citation type="journal article" date="2021" name="PeerJ">
        <title>Extensive microbial diversity within the chicken gut microbiome revealed by metagenomics and culture.</title>
        <authorList>
            <person name="Gilroy R."/>
            <person name="Ravi A."/>
            <person name="Getino M."/>
            <person name="Pursley I."/>
            <person name="Horton D.L."/>
            <person name="Alikhan N.F."/>
            <person name="Baker D."/>
            <person name="Gharbi K."/>
            <person name="Hall N."/>
            <person name="Watson M."/>
            <person name="Adriaenssens E.M."/>
            <person name="Foster-Nyarko E."/>
            <person name="Jarju S."/>
            <person name="Secka A."/>
            <person name="Antonio M."/>
            <person name="Oren A."/>
            <person name="Chaudhuri R.R."/>
            <person name="La Ragione R."/>
            <person name="Hildebrand F."/>
            <person name="Pallen M.J."/>
        </authorList>
    </citation>
    <scope>NUCLEOTIDE SEQUENCE</scope>
    <source>
        <strain evidence="5">8470</strain>
    </source>
</reference>
<name>A0A948TME0_9BACT</name>
<evidence type="ECO:0000313" key="6">
    <source>
        <dbReference type="Proteomes" id="UP000784286"/>
    </source>
</evidence>